<dbReference type="InterPro" id="IPR006059">
    <property type="entry name" value="SBP"/>
</dbReference>
<dbReference type="RefSeq" id="WP_378536211.1">
    <property type="nucleotide sequence ID" value="NZ_JBHSBH010000013.1"/>
</dbReference>
<dbReference type="Pfam" id="PF01547">
    <property type="entry name" value="SBP_bac_1"/>
    <property type="match status" value="1"/>
</dbReference>
<evidence type="ECO:0000256" key="1">
    <source>
        <dbReference type="ARBA" id="ARBA00004196"/>
    </source>
</evidence>
<evidence type="ECO:0000313" key="6">
    <source>
        <dbReference type="Proteomes" id="UP001595847"/>
    </source>
</evidence>
<dbReference type="InterPro" id="IPR006311">
    <property type="entry name" value="TAT_signal"/>
</dbReference>
<evidence type="ECO:0000313" key="5">
    <source>
        <dbReference type="EMBL" id="MFC3998406.1"/>
    </source>
</evidence>
<proteinExistence type="inferred from homology"/>
<reference evidence="6" key="1">
    <citation type="journal article" date="2019" name="Int. J. Syst. Evol. Microbiol.">
        <title>The Global Catalogue of Microorganisms (GCM) 10K type strain sequencing project: providing services to taxonomists for standard genome sequencing and annotation.</title>
        <authorList>
            <consortium name="The Broad Institute Genomics Platform"/>
            <consortium name="The Broad Institute Genome Sequencing Center for Infectious Disease"/>
            <person name="Wu L."/>
            <person name="Ma J."/>
        </authorList>
    </citation>
    <scope>NUCLEOTIDE SEQUENCE [LARGE SCALE GENOMIC DNA]</scope>
    <source>
        <strain evidence="6">TBRC 1826</strain>
    </source>
</reference>
<organism evidence="5 6">
    <name type="scientific">Nocardiopsis sediminis</name>
    <dbReference type="NCBI Taxonomy" id="1778267"/>
    <lineage>
        <taxon>Bacteria</taxon>
        <taxon>Bacillati</taxon>
        <taxon>Actinomycetota</taxon>
        <taxon>Actinomycetes</taxon>
        <taxon>Streptosporangiales</taxon>
        <taxon>Nocardiopsidaceae</taxon>
        <taxon>Nocardiopsis</taxon>
    </lineage>
</organism>
<dbReference type="Gene3D" id="3.40.190.10">
    <property type="entry name" value="Periplasmic binding protein-like II"/>
    <property type="match status" value="1"/>
</dbReference>
<dbReference type="EMBL" id="JBHSBH010000013">
    <property type="protein sequence ID" value="MFC3998406.1"/>
    <property type="molecule type" value="Genomic_DNA"/>
</dbReference>
<keyword evidence="4" id="KW-0732">Signal</keyword>
<comment type="similarity">
    <text evidence="2">Belongs to the bacterial solute-binding protein 1 family.</text>
</comment>
<comment type="caution">
    <text evidence="5">The sequence shown here is derived from an EMBL/GenBank/DDBJ whole genome shotgun (WGS) entry which is preliminary data.</text>
</comment>
<comment type="subcellular location">
    <subcellularLocation>
        <location evidence="1">Cell envelope</location>
    </subcellularLocation>
</comment>
<accession>A0ABV8FQE9</accession>
<name>A0ABV8FQE9_9ACTN</name>
<keyword evidence="3" id="KW-0813">Transport</keyword>
<gene>
    <name evidence="5" type="ORF">ACFOVU_20945</name>
</gene>
<keyword evidence="6" id="KW-1185">Reference proteome</keyword>
<dbReference type="PANTHER" id="PTHR43649">
    <property type="entry name" value="ARABINOSE-BINDING PROTEIN-RELATED"/>
    <property type="match status" value="1"/>
</dbReference>
<dbReference type="Proteomes" id="UP001595847">
    <property type="component" value="Unassembled WGS sequence"/>
</dbReference>
<evidence type="ECO:0000256" key="4">
    <source>
        <dbReference type="ARBA" id="ARBA00022729"/>
    </source>
</evidence>
<dbReference type="InterPro" id="IPR050490">
    <property type="entry name" value="Bact_solute-bd_prot1"/>
</dbReference>
<sequence>MPPHPRPRMTLDRRRFLGLAGAGTAAAFSGGLLSACAPNGPRPGAGSAAGADRLNGLIPTFIPFDGPAPDLPGTDGAPDAFTSYPRAVDAITAPPGSGGSYTAMPPLWGPVPPGLGDNSHYDLVNRELGATVEFNFQDGNTIIDKMNAVIAGGDVADITMVPDWLINLIPQFNRAAGELFEDLTPFLAGDAVEPYPMLANLSSDAWKWGIFDEHLYGVPLPASPFAEWFLYRADLFEELDLPLPTSPEEFFELGEEINDPDGNRWAFGDFYRVMRQVFGAPREWRYTGGELVHQVETPEFAASVEFLRRVYDAGLVHPDIAGGGTNNKELLNSGRILVDQDATSAIIEAYQGVLPDNPDFRLALLPVFGSDGDDPDMHRNTPAEHCVFVRKGFEPEQVEEVLQILNYCAAPFGTEEYLTYRFGAEGEHFEYVDGAPQLTELGRQEVGNGYLFLSGRPSPIVESQYPDYVEPRSQWFNDAIRYSGDDPFEGIRIQRPNNYSSVETPTTDKVMDIIRGRREVRELEDVIAEWRRDGGDEGREFYQQVLQDHGRD</sequence>
<dbReference type="PROSITE" id="PS51318">
    <property type="entry name" value="TAT"/>
    <property type="match status" value="1"/>
</dbReference>
<protein>
    <submittedName>
        <fullName evidence="5">Extracellular solute-binding protein</fullName>
    </submittedName>
</protein>
<dbReference type="SUPFAM" id="SSF53850">
    <property type="entry name" value="Periplasmic binding protein-like II"/>
    <property type="match status" value="1"/>
</dbReference>
<dbReference type="PANTHER" id="PTHR43649:SF31">
    <property type="entry name" value="SN-GLYCEROL-3-PHOSPHATE-BINDING PERIPLASMIC PROTEIN UGPB"/>
    <property type="match status" value="1"/>
</dbReference>
<evidence type="ECO:0000256" key="2">
    <source>
        <dbReference type="ARBA" id="ARBA00008520"/>
    </source>
</evidence>
<evidence type="ECO:0000256" key="3">
    <source>
        <dbReference type="ARBA" id="ARBA00022448"/>
    </source>
</evidence>